<dbReference type="EMBL" id="RBVV01000014">
    <property type="protein sequence ID" value="RNJ59633.1"/>
    <property type="molecule type" value="Genomic_DNA"/>
</dbReference>
<proteinExistence type="predicted"/>
<dbReference type="Proteomes" id="UP000267145">
    <property type="component" value="Unassembled WGS sequence"/>
</dbReference>
<keyword evidence="2" id="KW-1133">Transmembrane helix</keyword>
<evidence type="ECO:0000313" key="4">
    <source>
        <dbReference type="Proteomes" id="UP000267145"/>
    </source>
</evidence>
<sequence length="1214" mass="131704">MRRNSVLSGGGVPGPPGRIHRKPVGSNQYEAVQADEETVLAASIQDVTEWLMSGGSGRHLEEQPSLRAPPLTGHANEVPQYALSPRLVRSTVKRSVTHHIQSDAKISQRPSISHGSYSSMHSGDTRQPLMWNSLWLRRIVLLGFSLGCCCMSLAIALLYHFSLENNGLSTQKQANHLGWKYGPTALVSTIFCWLLILLTTVFSTGLLVLEPTVIVREGVAIPIQSTFDAQGYQIPQLGPAAAQLYYAINFQGLPYPTGTSADTVVPEIGLPDSPAQANYSVVTRGAKVGFECDLLPIQNATQVMLPWYSINGMFWTIDVATPECNISSAIVAAGPDSNHYVQENATQNFQGVMQDYTCNNGVEYSRLHDMTTNYTEEQVVNASMPHRVLLTMADLRFTPMNRSLTRPERIYIQDFTAALCTYHYTLDDFEVESLVESGSRKQAVMQATHHQGAHELEIPGFPKSMLGKSVEYATRLLDVGTGGVDFVLSTPVTSLFRLMTIKQNRTTIGAFMDPDLLISTASDVFKGVGTQLLGTMTLNPAIASTEKGSVAMVEDRLHVTELSTAFMCAFLSLATILSLAVVFLRPLDAIHREPGSIAATAAVLASSPGLEKLLLGLGTSSQAAICNRLSSFNFRSSYYSGPEPAFVVEALDSGLASIEENRRGHRDTWWRPLAGEAWFLVLVITLSLAMIATLEALQRSSDKRDGLLDINESDSLLFATYVPAAVAICLAGMYSSFGSMAATFAPYSILKQRNATPERSITLRLVGKLAPHALLDALKTRHFSVAIILAANFVGGFLTIVISGLYSAIPVNDTRPVMLQQTDVFDLSAGNISLEDNQAAAITSLIEYIGLPSPQWTYEDLVFNTMHPIMSPSKQDLSHEQPLSAMLQAVRPDLDCFAIPSNDRHIQVYSYTDGLTVMPGMTDVYPGRPGELFVKVNTTLRAECSRPLANSTVASKDWLQYFVIPDDESVTHVGKASLLGWFDDTKIITWGDGATDTSPGSGSGMGVEGITLGDSGCPSMAFTLGTIRAGRSGRSEKARQFAVESDLATLVCYQRADQVMANVTFSAPSMTIDTLVPPILDESTRTVLADPTTNTTSFAYPINRLLLSIANSLTANTTESDGIASLDGFSRALLSGRGAQTIETLAGEANVDNLRKAATRLYKTYMAQAISANMRRDAELLPAYEGRLTSSARRRLQQNNGPKIALQVMLGLMV</sequence>
<dbReference type="PANTHER" id="PTHR37544">
    <property type="entry name" value="SPRAY-RELATED"/>
    <property type="match status" value="1"/>
</dbReference>
<dbReference type="STRING" id="1051616.A0A3M9YGD2"/>
<gene>
    <name evidence="3" type="ORF">D7B24_001809</name>
</gene>
<feature type="transmembrane region" description="Helical" evidence="2">
    <location>
        <begin position="562"/>
        <end position="584"/>
    </location>
</feature>
<dbReference type="Pfam" id="PF11915">
    <property type="entry name" value="DUF3433"/>
    <property type="match status" value="1"/>
</dbReference>
<keyword evidence="2" id="KW-0472">Membrane</keyword>
<accession>A0A3M9YGD2</accession>
<feature type="transmembrane region" description="Helical" evidence="2">
    <location>
        <begin position="718"/>
        <end position="737"/>
    </location>
</feature>
<protein>
    <submittedName>
        <fullName evidence="3">Uncharacterized protein</fullName>
    </submittedName>
</protein>
<feature type="transmembrane region" description="Helical" evidence="2">
    <location>
        <begin position="677"/>
        <end position="697"/>
    </location>
</feature>
<comment type="caution">
    <text evidence="3">The sequence shown here is derived from an EMBL/GenBank/DDBJ whole genome shotgun (WGS) entry which is preliminary data.</text>
</comment>
<evidence type="ECO:0000256" key="1">
    <source>
        <dbReference type="SAM" id="MobiDB-lite"/>
    </source>
</evidence>
<reference evidence="3 4" key="1">
    <citation type="submission" date="2018-10" db="EMBL/GenBank/DDBJ databases">
        <title>Genome sequence of Verticillium nonalfalfae VnAa140.</title>
        <authorList>
            <person name="Stajich J.E."/>
            <person name="Kasson M.T."/>
        </authorList>
    </citation>
    <scope>NUCLEOTIDE SEQUENCE [LARGE SCALE GENOMIC DNA]</scope>
    <source>
        <strain evidence="3 4">VnAa140</strain>
    </source>
</reference>
<dbReference type="GeneID" id="39605498"/>
<evidence type="ECO:0000256" key="2">
    <source>
        <dbReference type="SAM" id="Phobius"/>
    </source>
</evidence>
<feature type="region of interest" description="Disordered" evidence="1">
    <location>
        <begin position="1"/>
        <end position="28"/>
    </location>
</feature>
<dbReference type="InterPro" id="IPR021840">
    <property type="entry name" value="DUF3433"/>
</dbReference>
<dbReference type="RefSeq" id="XP_028497791.1">
    <property type="nucleotide sequence ID" value="XM_028636029.1"/>
</dbReference>
<feature type="transmembrane region" description="Helical" evidence="2">
    <location>
        <begin position="139"/>
        <end position="161"/>
    </location>
</feature>
<feature type="transmembrane region" description="Helical" evidence="2">
    <location>
        <begin position="181"/>
        <end position="209"/>
    </location>
</feature>
<name>A0A3M9YGD2_9PEZI</name>
<dbReference type="AlphaFoldDB" id="A0A3M9YGD2"/>
<keyword evidence="2" id="KW-0812">Transmembrane</keyword>
<organism evidence="3 4">
    <name type="scientific">Verticillium nonalfalfae</name>
    <dbReference type="NCBI Taxonomy" id="1051616"/>
    <lineage>
        <taxon>Eukaryota</taxon>
        <taxon>Fungi</taxon>
        <taxon>Dikarya</taxon>
        <taxon>Ascomycota</taxon>
        <taxon>Pezizomycotina</taxon>
        <taxon>Sordariomycetes</taxon>
        <taxon>Hypocreomycetidae</taxon>
        <taxon>Glomerellales</taxon>
        <taxon>Plectosphaerellaceae</taxon>
        <taxon>Verticillium</taxon>
    </lineage>
</organism>
<evidence type="ECO:0000313" key="3">
    <source>
        <dbReference type="EMBL" id="RNJ59633.1"/>
    </source>
</evidence>
<keyword evidence="4" id="KW-1185">Reference proteome</keyword>
<feature type="transmembrane region" description="Helical" evidence="2">
    <location>
        <begin position="783"/>
        <end position="809"/>
    </location>
</feature>